<comment type="caution">
    <text evidence="6">The sequence shown here is derived from an EMBL/GenBank/DDBJ whole genome shotgun (WGS) entry which is preliminary data.</text>
</comment>
<gene>
    <name evidence="6" type="ORF">BZL30_6627</name>
</gene>
<evidence type="ECO:0000313" key="6">
    <source>
        <dbReference type="EMBL" id="OOK70805.1"/>
    </source>
</evidence>
<keyword evidence="2 5" id="KW-0812">Transmembrane</keyword>
<comment type="subcellular location">
    <subcellularLocation>
        <location evidence="5">Cell membrane</location>
        <topology evidence="5">Multi-pass membrane protein</topology>
    </subcellularLocation>
    <subcellularLocation>
        <location evidence="1">Membrane</location>
        <topology evidence="1">Multi-pass membrane protein</topology>
    </subcellularLocation>
</comment>
<protein>
    <recommendedName>
        <fullName evidence="5">Probable membrane transporter protein</fullName>
    </recommendedName>
</protein>
<feature type="transmembrane region" description="Helical" evidence="5">
    <location>
        <begin position="48"/>
        <end position="66"/>
    </location>
</feature>
<accession>A0A1V3WV54</accession>
<reference evidence="6 7" key="1">
    <citation type="submission" date="2017-02" db="EMBL/GenBank/DDBJ databases">
        <title>Complete genome sequences of Mycobacterium kansasii strains isolated from rhesus macaques.</title>
        <authorList>
            <person name="Panda A."/>
            <person name="Nagaraj S."/>
            <person name="Zhao X."/>
            <person name="Tettelin H."/>
            <person name="Detolla L.J."/>
        </authorList>
    </citation>
    <scope>NUCLEOTIDE SEQUENCE [LARGE SCALE GENOMIC DNA]</scope>
    <source>
        <strain evidence="6 7">11-3813</strain>
    </source>
</reference>
<keyword evidence="4 5" id="KW-0472">Membrane</keyword>
<evidence type="ECO:0000256" key="5">
    <source>
        <dbReference type="RuleBase" id="RU363041"/>
    </source>
</evidence>
<sequence length="108" mass="10914">MSTGAVVAAAPFGILIGLALGALGGGGSILAVPALVYGVGETAHTATATSLVTVGATALVGMVGHLRTGSVRLFSGLTFGWPALAARYWVRCSAVPSPTMFCCFRFRR</sequence>
<dbReference type="Proteomes" id="UP000189229">
    <property type="component" value="Unassembled WGS sequence"/>
</dbReference>
<evidence type="ECO:0000256" key="2">
    <source>
        <dbReference type="ARBA" id="ARBA00022692"/>
    </source>
</evidence>
<dbReference type="GO" id="GO:0005886">
    <property type="term" value="C:plasma membrane"/>
    <property type="evidence" value="ECO:0007669"/>
    <property type="project" value="UniProtKB-SubCell"/>
</dbReference>
<evidence type="ECO:0000256" key="1">
    <source>
        <dbReference type="ARBA" id="ARBA00004141"/>
    </source>
</evidence>
<evidence type="ECO:0000313" key="7">
    <source>
        <dbReference type="Proteomes" id="UP000189229"/>
    </source>
</evidence>
<keyword evidence="3 5" id="KW-1133">Transmembrane helix</keyword>
<name>A0A1V3WV54_MYCKA</name>
<dbReference type="Pfam" id="PF01925">
    <property type="entry name" value="TauE"/>
    <property type="match status" value="1"/>
</dbReference>
<evidence type="ECO:0000256" key="3">
    <source>
        <dbReference type="ARBA" id="ARBA00022989"/>
    </source>
</evidence>
<dbReference type="InterPro" id="IPR002781">
    <property type="entry name" value="TM_pro_TauE-like"/>
</dbReference>
<keyword evidence="5" id="KW-1003">Cell membrane</keyword>
<dbReference type="EMBL" id="MVBM01000006">
    <property type="protein sequence ID" value="OOK70805.1"/>
    <property type="molecule type" value="Genomic_DNA"/>
</dbReference>
<proteinExistence type="inferred from homology"/>
<comment type="similarity">
    <text evidence="5">Belongs to the 4-toluene sulfonate uptake permease (TSUP) (TC 2.A.102) family.</text>
</comment>
<organism evidence="6 7">
    <name type="scientific">Mycobacterium kansasii</name>
    <dbReference type="NCBI Taxonomy" id="1768"/>
    <lineage>
        <taxon>Bacteria</taxon>
        <taxon>Bacillati</taxon>
        <taxon>Actinomycetota</taxon>
        <taxon>Actinomycetes</taxon>
        <taxon>Mycobacteriales</taxon>
        <taxon>Mycobacteriaceae</taxon>
        <taxon>Mycobacterium</taxon>
    </lineage>
</organism>
<dbReference type="AlphaFoldDB" id="A0A1V3WV54"/>
<evidence type="ECO:0000256" key="4">
    <source>
        <dbReference type="ARBA" id="ARBA00023136"/>
    </source>
</evidence>